<protein>
    <recommendedName>
        <fullName evidence="2">tRNA nuclease CdiA C-terminal domain-containing protein</fullName>
    </recommendedName>
</protein>
<keyword evidence="4" id="KW-1185">Reference proteome</keyword>
<dbReference type="InterPro" id="IPR040559">
    <property type="entry name" value="CdiA_C"/>
</dbReference>
<dbReference type="Pfam" id="PF18451">
    <property type="entry name" value="CdiA_C"/>
    <property type="match status" value="1"/>
</dbReference>
<name>A0A6S6R2I1_9FIRM</name>
<sequence length="156" mass="16943">MGEGSGKVTKPSDLPNSNAKPKGNYAPNDTPGYIRQNESADLLSQNGYKVEMLDEVPGGNGYGVKETSNPDLLIENKVYDSYAPKAETSTKTIVRELSGKTKNQAPNIVLNLDDYAGNVDELITVIKQKATPSGDLKRLEDLKIIKDGKIINIFTD</sequence>
<dbReference type="Proteomes" id="UP000515561">
    <property type="component" value="Chromosome"/>
</dbReference>
<proteinExistence type="predicted"/>
<feature type="domain" description="tRNA nuclease CdiA C-terminal" evidence="2">
    <location>
        <begin position="69"/>
        <end position="150"/>
    </location>
</feature>
<dbReference type="GO" id="GO:0004549">
    <property type="term" value="F:tRNA-specific ribonuclease activity"/>
    <property type="evidence" value="ECO:0007669"/>
    <property type="project" value="InterPro"/>
</dbReference>
<dbReference type="KEGG" id="acel:acsn021_08070"/>
<dbReference type="InterPro" id="IPR033806">
    <property type="entry name" value="CDI_toxin_Bp1026b-like"/>
</dbReference>
<evidence type="ECO:0000313" key="4">
    <source>
        <dbReference type="Proteomes" id="UP000515561"/>
    </source>
</evidence>
<evidence type="ECO:0000256" key="1">
    <source>
        <dbReference type="SAM" id="MobiDB-lite"/>
    </source>
</evidence>
<evidence type="ECO:0000313" key="3">
    <source>
        <dbReference type="EMBL" id="BCJ93238.1"/>
    </source>
</evidence>
<feature type="region of interest" description="Disordered" evidence="1">
    <location>
        <begin position="1"/>
        <end position="38"/>
    </location>
</feature>
<gene>
    <name evidence="3" type="ORF">acsn021_08070</name>
</gene>
<dbReference type="CDD" id="cd13442">
    <property type="entry name" value="CDI_toxin_Bp1026b-like"/>
    <property type="match status" value="1"/>
</dbReference>
<evidence type="ECO:0000259" key="2">
    <source>
        <dbReference type="Pfam" id="PF18451"/>
    </source>
</evidence>
<organism evidence="3 4">
    <name type="scientific">Anaerocolumna cellulosilytica</name>
    <dbReference type="NCBI Taxonomy" id="433286"/>
    <lineage>
        <taxon>Bacteria</taxon>
        <taxon>Bacillati</taxon>
        <taxon>Bacillota</taxon>
        <taxon>Clostridia</taxon>
        <taxon>Lachnospirales</taxon>
        <taxon>Lachnospiraceae</taxon>
        <taxon>Anaerocolumna</taxon>
    </lineage>
</organism>
<dbReference type="Gene3D" id="3.40.1350.120">
    <property type="match status" value="1"/>
</dbReference>
<dbReference type="AlphaFoldDB" id="A0A6S6R2I1"/>
<dbReference type="EMBL" id="AP023367">
    <property type="protein sequence ID" value="BCJ93238.1"/>
    <property type="molecule type" value="Genomic_DNA"/>
</dbReference>
<reference evidence="3 4" key="1">
    <citation type="journal article" date="2016" name="Int. J. Syst. Evol. Microbiol.">
        <title>Descriptions of Anaerotaenia torta gen. nov., sp. nov. and Anaerocolumna cellulosilytica gen. nov., sp. nov. isolated from a methanogenic reactor of cattle waste.</title>
        <authorList>
            <person name="Uek A."/>
            <person name="Ohtaki Y."/>
            <person name="Kaku N."/>
            <person name="Ueki K."/>
        </authorList>
    </citation>
    <scope>NUCLEOTIDE SEQUENCE [LARGE SCALE GENOMIC DNA]</scope>
    <source>
        <strain evidence="3 4">SN021</strain>
    </source>
</reference>
<accession>A0A6S6R2I1</accession>